<feature type="domain" description="Poly-beta-hydroxybutyrate polymerase N-terminal" evidence="4">
    <location>
        <begin position="132"/>
        <end position="299"/>
    </location>
</feature>
<dbReference type="Proteomes" id="UP001181622">
    <property type="component" value="Unassembled WGS sequence"/>
</dbReference>
<protein>
    <submittedName>
        <fullName evidence="6">Polyhydroxyalkanoic acid synthase</fullName>
    </submittedName>
</protein>
<dbReference type="Pfam" id="PF07167">
    <property type="entry name" value="PhaC_N"/>
    <property type="match status" value="1"/>
</dbReference>
<dbReference type="Gene3D" id="3.40.50.1820">
    <property type="entry name" value="alpha/beta hydrolase"/>
    <property type="match status" value="1"/>
</dbReference>
<feature type="domain" description="Poly-beta-hydroxybutyrate polymerase N-terminal" evidence="5">
    <location>
        <begin position="53"/>
        <end position="94"/>
    </location>
</feature>
<evidence type="ECO:0000259" key="5">
    <source>
        <dbReference type="Pfam" id="PF12551"/>
    </source>
</evidence>
<dbReference type="PANTHER" id="PTHR36837:SF5">
    <property type="entry name" value="POLY-3-HYDROXYBUTYRATE SYNTHASE"/>
    <property type="match status" value="1"/>
</dbReference>
<dbReference type="EMBL" id="JADBEO010000022">
    <property type="protein sequence ID" value="MDR4307250.1"/>
    <property type="molecule type" value="Genomic_DNA"/>
</dbReference>
<dbReference type="InterPro" id="IPR051321">
    <property type="entry name" value="PHA/PHB_synthase"/>
</dbReference>
<evidence type="ECO:0000313" key="6">
    <source>
        <dbReference type="EMBL" id="MDR4307250.1"/>
    </source>
</evidence>
<dbReference type="Pfam" id="PF12551">
    <property type="entry name" value="PHBC_N"/>
    <property type="match status" value="1"/>
</dbReference>
<dbReference type="PANTHER" id="PTHR36837">
    <property type="entry name" value="POLY(3-HYDROXYALKANOATE) POLYMERASE SUBUNIT PHAC"/>
    <property type="match status" value="1"/>
</dbReference>
<feature type="compositionally biased region" description="Basic and acidic residues" evidence="3">
    <location>
        <begin position="19"/>
        <end position="31"/>
    </location>
</feature>
<reference evidence="6" key="1">
    <citation type="submission" date="2020-10" db="EMBL/GenBank/DDBJ databases">
        <authorList>
            <person name="Abbas A."/>
            <person name="Razzaq R."/>
            <person name="Waqas M."/>
            <person name="Abbas N."/>
            <person name="Nielsen T.K."/>
            <person name="Hansen L.H."/>
            <person name="Hussain S."/>
            <person name="Shahid M."/>
        </authorList>
    </citation>
    <scope>NUCLEOTIDE SEQUENCE</scope>
    <source>
        <strain evidence="6">S14</strain>
    </source>
</reference>
<dbReference type="SUPFAM" id="SSF53474">
    <property type="entry name" value="alpha/beta-Hydrolases"/>
    <property type="match status" value="1"/>
</dbReference>
<organism evidence="6 7">
    <name type="scientific">Chelatococcus sambhunathii</name>
    <dbReference type="NCBI Taxonomy" id="363953"/>
    <lineage>
        <taxon>Bacteria</taxon>
        <taxon>Pseudomonadati</taxon>
        <taxon>Pseudomonadota</taxon>
        <taxon>Alphaproteobacteria</taxon>
        <taxon>Hyphomicrobiales</taxon>
        <taxon>Chelatococcaceae</taxon>
        <taxon>Chelatococcus</taxon>
    </lineage>
</organism>
<evidence type="ECO:0000256" key="1">
    <source>
        <dbReference type="ARBA" id="ARBA00022679"/>
    </source>
</evidence>
<keyword evidence="2" id="KW-0012">Acyltransferase</keyword>
<evidence type="ECO:0000256" key="2">
    <source>
        <dbReference type="ARBA" id="ARBA00023315"/>
    </source>
</evidence>
<keyword evidence="1" id="KW-0808">Transferase</keyword>
<sequence length="623" mass="68607">MRRKASHDHDGSAAQITLRVDDAKPSERPVEPWRPSAAPAERVPEDEPLGLEAFRALDNGVQALVAQATGGLSPAALSLAFIDWGIHLAAAPGKRAELILKAARKAARLAGYLASTSLDPHAPPVIEPLPLDNRFRHPRWNDQPYALWRQAFLLNQQWWHNVTHEVPGVSPHHEDVVSFVVRQALDLLSPSNIPLGNPEVVDRTRETGGGNFLRGGLNWLEDATRIATGAPPVGAEAFQPGRDVAVTPGKVVFRNRLIELIQYAPSTPTVAAEPVLIVPAWIMKYYILDLSPENSLIRHLISQGCTVFCVSWRNPRAEDRDLTLEDYRRLGIMAALDAIGAIVPDRKIHAAGYCLGGTLLAIAAAAMARAGDERLASLTLLAAQTDFTEPGELALFVDHSQTQFLESVMWNRGYLSADQMAGAFQLLRSNDLVWSRMVREYLMGERAPMSDLMAWNTDATRMPFRMHSEYLRRLYLNNDFASGRYVVDGRPAALQNIRIPLFVVGTERDHVAPWRSVYKIHALTDADVTFVLTSGGHNAGIVSEPGHPGRRYRLALTREADPRLGPEEWAAAAEEKEGSWWDAWGRWLSENSAAEGVAPPALGAPSRGYPPLCDAPGSYVLER</sequence>
<dbReference type="InterPro" id="IPR022211">
    <property type="entry name" value="PHBC_N"/>
</dbReference>
<comment type="caution">
    <text evidence="6">The sequence shown here is derived from an EMBL/GenBank/DDBJ whole genome shotgun (WGS) entry which is preliminary data.</text>
</comment>
<dbReference type="RefSeq" id="WP_309391931.1">
    <property type="nucleotide sequence ID" value="NZ_JADBEO010000022.1"/>
</dbReference>
<proteinExistence type="predicted"/>
<accession>A0ABU1DH69</accession>
<evidence type="ECO:0000259" key="4">
    <source>
        <dbReference type="Pfam" id="PF07167"/>
    </source>
</evidence>
<dbReference type="InterPro" id="IPR029058">
    <property type="entry name" value="AB_hydrolase_fold"/>
</dbReference>
<keyword evidence="7" id="KW-1185">Reference proteome</keyword>
<evidence type="ECO:0000313" key="7">
    <source>
        <dbReference type="Proteomes" id="UP001181622"/>
    </source>
</evidence>
<dbReference type="InterPro" id="IPR010941">
    <property type="entry name" value="PhaC_N"/>
</dbReference>
<gene>
    <name evidence="6" type="ORF">IHQ68_11535</name>
</gene>
<name>A0ABU1DH69_9HYPH</name>
<feature type="region of interest" description="Disordered" evidence="3">
    <location>
        <begin position="1"/>
        <end position="44"/>
    </location>
</feature>
<evidence type="ECO:0000256" key="3">
    <source>
        <dbReference type="SAM" id="MobiDB-lite"/>
    </source>
</evidence>